<proteinExistence type="inferred from homology"/>
<gene>
    <name evidence="3" type="ORF">EC501_00195</name>
</gene>
<sequence>MKKPLHNNKFTKKQFIVLIVCIATGFIIGYSYNLTKDKAKMNNSYVDQEESYREDLIEQQERNKELAEELNDLQDQIRDYEKSIAKNEDQYEDLIEDAEKLRLQLGLIPVKGEGIKVTLKDNVYDPNSTNPNDYIVHESHVLSVINELKISGAEAISINGQRLKSNSYIKCNGPVITIDGHQFPAPFVIEAIGNAETLMASLKIVGGVFDQLLMDNIVVTMEQSDRIQMSSINNEI</sequence>
<dbReference type="RefSeq" id="WP_122970274.1">
    <property type="nucleotide sequence ID" value="NZ_RHLQ01000001.1"/>
</dbReference>
<dbReference type="AlphaFoldDB" id="A0A3M8HGV1"/>
<name>A0A3M8HGV1_9BACI</name>
<accession>A0A3M8HGV1</accession>
<dbReference type="PANTHER" id="PTHR37313">
    <property type="entry name" value="UPF0749 PROTEIN RV1825"/>
    <property type="match status" value="1"/>
</dbReference>
<comment type="caution">
    <text evidence="3">The sequence shown here is derived from an EMBL/GenBank/DDBJ whole genome shotgun (WGS) entry which is preliminary data.</text>
</comment>
<dbReference type="EMBL" id="RHLQ01000001">
    <property type="protein sequence ID" value="RND01623.1"/>
    <property type="molecule type" value="Genomic_DNA"/>
</dbReference>
<organism evidence="3 4">
    <name type="scientific">Lysinibacillus halotolerans</name>
    <dbReference type="NCBI Taxonomy" id="1368476"/>
    <lineage>
        <taxon>Bacteria</taxon>
        <taxon>Bacillati</taxon>
        <taxon>Bacillota</taxon>
        <taxon>Bacilli</taxon>
        <taxon>Bacillales</taxon>
        <taxon>Bacillaceae</taxon>
        <taxon>Lysinibacillus</taxon>
    </lineage>
</organism>
<dbReference type="Gene3D" id="3.30.70.1880">
    <property type="entry name" value="Protein of unknown function DUF881"/>
    <property type="match status" value="1"/>
</dbReference>
<dbReference type="InterPro" id="IPR010273">
    <property type="entry name" value="DUF881"/>
</dbReference>
<dbReference type="Pfam" id="PF05949">
    <property type="entry name" value="DUF881"/>
    <property type="match status" value="1"/>
</dbReference>
<comment type="similarity">
    <text evidence="1">Belongs to the UPF0749 family.</text>
</comment>
<keyword evidence="4" id="KW-1185">Reference proteome</keyword>
<keyword evidence="2" id="KW-0175">Coiled coil</keyword>
<evidence type="ECO:0000313" key="3">
    <source>
        <dbReference type="EMBL" id="RND01623.1"/>
    </source>
</evidence>
<dbReference type="OrthoDB" id="9776196at2"/>
<dbReference type="Proteomes" id="UP000279909">
    <property type="component" value="Unassembled WGS sequence"/>
</dbReference>
<protein>
    <submittedName>
        <fullName evidence="3">DUF881 domain-containing protein</fullName>
    </submittedName>
</protein>
<dbReference type="PANTHER" id="PTHR37313:SF2">
    <property type="entry name" value="UPF0749 PROTEIN YLXX"/>
    <property type="match status" value="1"/>
</dbReference>
<evidence type="ECO:0000256" key="2">
    <source>
        <dbReference type="SAM" id="Coils"/>
    </source>
</evidence>
<reference evidence="3 4" key="1">
    <citation type="journal article" date="2014" name="Int. J. Syst. Evol. Microbiol.">
        <title>Lysinibacillus halotolerans sp. nov., isolated from saline-alkaline soil.</title>
        <authorList>
            <person name="Kong D."/>
            <person name="Wang Y."/>
            <person name="Zhao B."/>
            <person name="Li Y."/>
            <person name="Song J."/>
            <person name="Zhai Y."/>
            <person name="Zhang C."/>
            <person name="Wang H."/>
            <person name="Chen X."/>
            <person name="Zhao B."/>
            <person name="Ruan Z."/>
        </authorList>
    </citation>
    <scope>NUCLEOTIDE SEQUENCE [LARGE SCALE GENOMIC DNA]</scope>
    <source>
        <strain evidence="3 4">MCCC 1A12703</strain>
    </source>
</reference>
<evidence type="ECO:0000256" key="1">
    <source>
        <dbReference type="ARBA" id="ARBA00009108"/>
    </source>
</evidence>
<evidence type="ECO:0000313" key="4">
    <source>
        <dbReference type="Proteomes" id="UP000279909"/>
    </source>
</evidence>
<feature type="coiled-coil region" evidence="2">
    <location>
        <begin position="49"/>
        <end position="104"/>
    </location>
</feature>